<dbReference type="VEuPathDB" id="TriTrypDB:TcCLB.510311.130"/>
<dbReference type="Pfam" id="PF13307">
    <property type="entry name" value="Helicase_C_2"/>
    <property type="match status" value="1"/>
</dbReference>
<keyword evidence="2" id="KW-0547">Nucleotide-binding</keyword>
<dbReference type="VEuPathDB" id="TriTrypDB:TcCLB.508153.1120"/>
<dbReference type="InterPro" id="IPR006555">
    <property type="entry name" value="ATP-dep_Helicase_C"/>
</dbReference>
<dbReference type="VEuPathDB" id="TriTrypDB:TcCL_ESM00586"/>
<evidence type="ECO:0000313" key="2">
    <source>
        <dbReference type="EMBL" id="PWV18229.1"/>
    </source>
</evidence>
<keyword evidence="2" id="KW-0347">Helicase</keyword>
<dbReference type="AlphaFoldDB" id="A0A2V2XE51"/>
<dbReference type="VEuPathDB" id="TriTrypDB:C4B63_23g38"/>
<organism evidence="2 3">
    <name type="scientific">Trypanosoma cruzi</name>
    <dbReference type="NCBI Taxonomy" id="5693"/>
    <lineage>
        <taxon>Eukaryota</taxon>
        <taxon>Discoba</taxon>
        <taxon>Euglenozoa</taxon>
        <taxon>Kinetoplastea</taxon>
        <taxon>Metakinetoplastina</taxon>
        <taxon>Trypanosomatida</taxon>
        <taxon>Trypanosomatidae</taxon>
        <taxon>Trypanosoma</taxon>
        <taxon>Schizotrypanum</taxon>
    </lineage>
</organism>
<dbReference type="VEuPathDB" id="TriTrypDB:C3747_14g346"/>
<dbReference type="GO" id="GO:0003676">
    <property type="term" value="F:nucleic acid binding"/>
    <property type="evidence" value="ECO:0007669"/>
    <property type="project" value="InterPro"/>
</dbReference>
<proteinExistence type="predicted"/>
<dbReference type="GO" id="GO:0005524">
    <property type="term" value="F:ATP binding"/>
    <property type="evidence" value="ECO:0007669"/>
    <property type="project" value="InterPro"/>
</dbReference>
<evidence type="ECO:0000313" key="3">
    <source>
        <dbReference type="Proteomes" id="UP000246078"/>
    </source>
</evidence>
<feature type="domain" description="ATP-dependent helicase C-terminal" evidence="1">
    <location>
        <begin position="1"/>
        <end position="136"/>
    </location>
</feature>
<dbReference type="Proteomes" id="UP000246078">
    <property type="component" value="Unassembled WGS sequence"/>
</dbReference>
<dbReference type="GO" id="GO:0005634">
    <property type="term" value="C:nucleus"/>
    <property type="evidence" value="ECO:0007669"/>
    <property type="project" value="TreeGrafter"/>
</dbReference>
<accession>A0A2V2XE51</accession>
<dbReference type="VEuPathDB" id="TriTrypDB:TCDM_00371"/>
<dbReference type="GO" id="GO:0003678">
    <property type="term" value="F:DNA helicase activity"/>
    <property type="evidence" value="ECO:0007669"/>
    <property type="project" value="TreeGrafter"/>
</dbReference>
<dbReference type="InterPro" id="IPR045028">
    <property type="entry name" value="DinG/Rad3-like"/>
</dbReference>
<dbReference type="GO" id="GO:0016818">
    <property type="term" value="F:hydrolase activity, acting on acid anhydrides, in phosphorus-containing anhydrides"/>
    <property type="evidence" value="ECO:0007669"/>
    <property type="project" value="InterPro"/>
</dbReference>
<dbReference type="Gene3D" id="3.40.50.300">
    <property type="entry name" value="P-loop containing nucleotide triphosphate hydrolases"/>
    <property type="match status" value="1"/>
</dbReference>
<dbReference type="GO" id="GO:0034085">
    <property type="term" value="P:establishment of sister chromatid cohesion"/>
    <property type="evidence" value="ECO:0007669"/>
    <property type="project" value="TreeGrafter"/>
</dbReference>
<dbReference type="InterPro" id="IPR027417">
    <property type="entry name" value="P-loop_NTPase"/>
</dbReference>
<dbReference type="VEuPathDB" id="TriTrypDB:Tc_MARK_3280"/>
<comment type="caution">
    <text evidence="2">The sequence shown here is derived from an EMBL/GenBank/DDBJ whole genome shotgun (WGS) entry which is preliminary data.</text>
</comment>
<dbReference type="PANTHER" id="PTHR11472">
    <property type="entry name" value="DNA REPAIR DEAD HELICASE RAD3/XP-D SUBFAMILY MEMBER"/>
    <property type="match status" value="1"/>
</dbReference>
<keyword evidence="2" id="KW-0067">ATP-binding</keyword>
<dbReference type="VEuPathDB" id="TriTrypDB:TcG_00901"/>
<gene>
    <name evidence="2" type="ORF">C3747_14g346</name>
</gene>
<dbReference type="VEuPathDB" id="TriTrypDB:BCY84_15329"/>
<keyword evidence="2" id="KW-0378">Hydrolase</keyword>
<sequence length="188" mass="21036">MLAEYTRWIGTEGSGGALLFAVMGGKLSEGINFNDELGRAVIVVGLPYANPSDVELQLYLSHIANTRLLRDAGFAASKTLAVDTVTIDRSVPFNSSAEWSLFTDLCIRTVNQSMGRCIRHADDYAVAILFDARYGERPDIRRRIASWMQPSIHVNRNFGECFRGVRDFFLARRLVPVAENVLCDSHRH</sequence>
<dbReference type="PANTHER" id="PTHR11472:SF41">
    <property type="entry name" value="ATP-DEPENDENT DNA HELICASE DDX11-RELATED"/>
    <property type="match status" value="1"/>
</dbReference>
<reference evidence="2 3" key="1">
    <citation type="journal article" date="2018" name="Microb. Genom.">
        <title>Expanding an expanded genome: long-read sequencing of Trypanosoma cruzi.</title>
        <authorList>
            <person name="Berna L."/>
            <person name="Rodriguez M."/>
            <person name="Chiribao M.L."/>
            <person name="Parodi-Talice A."/>
            <person name="Pita S."/>
            <person name="Rijo G."/>
            <person name="Alvarez-Valin F."/>
            <person name="Robello C."/>
        </authorList>
    </citation>
    <scope>NUCLEOTIDE SEQUENCE [LARGE SCALE GENOMIC DNA]</scope>
    <source>
        <strain evidence="2 3">TCC</strain>
    </source>
</reference>
<dbReference type="VEuPathDB" id="TriTrypDB:ECC02_001647"/>
<evidence type="ECO:0000259" key="1">
    <source>
        <dbReference type="SMART" id="SM00491"/>
    </source>
</evidence>
<dbReference type="EMBL" id="PRFC01000014">
    <property type="protein sequence ID" value="PWV18229.1"/>
    <property type="molecule type" value="Genomic_DNA"/>
</dbReference>
<dbReference type="SMART" id="SM00491">
    <property type="entry name" value="HELICc2"/>
    <property type="match status" value="1"/>
</dbReference>
<protein>
    <submittedName>
        <fullName evidence="2">Putative DNA repair helicase</fullName>
    </submittedName>
</protein>
<dbReference type="VEuPathDB" id="TriTrypDB:TcBrA4_0130900"/>
<dbReference type="GO" id="GO:0006139">
    <property type="term" value="P:nucleobase-containing compound metabolic process"/>
    <property type="evidence" value="ECO:0007669"/>
    <property type="project" value="InterPro"/>
</dbReference>
<name>A0A2V2XE51_TRYCR</name>
<dbReference type="VEuPathDB" id="TriTrypDB:TCSYLVIO_004486"/>